<keyword evidence="4 6" id="KW-1133">Transmembrane helix</keyword>
<gene>
    <name evidence="7" type="ORF">CYK00_05620</name>
</gene>
<evidence type="ECO:0000256" key="2">
    <source>
        <dbReference type="ARBA" id="ARBA00022475"/>
    </source>
</evidence>
<feature type="transmembrane region" description="Helical" evidence="6">
    <location>
        <begin position="137"/>
        <end position="159"/>
    </location>
</feature>
<evidence type="ECO:0000313" key="8">
    <source>
        <dbReference type="Proteomes" id="UP000234767"/>
    </source>
</evidence>
<comment type="caution">
    <text evidence="7">The sequence shown here is derived from an EMBL/GenBank/DDBJ whole genome shotgun (WGS) entry which is preliminary data.</text>
</comment>
<dbReference type="Proteomes" id="UP000234767">
    <property type="component" value="Unassembled WGS sequence"/>
</dbReference>
<keyword evidence="3 6" id="KW-0812">Transmembrane</keyword>
<dbReference type="PANTHER" id="PTHR33931">
    <property type="entry name" value="HOLIN-LIKE PROTEIN CIDA-RELATED"/>
    <property type="match status" value="1"/>
</dbReference>
<dbReference type="InterPro" id="IPR005538">
    <property type="entry name" value="LrgA/CidA"/>
</dbReference>
<keyword evidence="2" id="KW-1003">Cell membrane</keyword>
<reference evidence="7 8" key="1">
    <citation type="submission" date="2017-12" db="EMBL/GenBank/DDBJ databases">
        <title>Phylogenetic diversity of female urinary microbiome.</title>
        <authorList>
            <person name="Thomas-White K."/>
            <person name="Wolfe A.J."/>
        </authorList>
    </citation>
    <scope>NUCLEOTIDE SEQUENCE [LARGE SCALE GENOMIC DNA]</scope>
    <source>
        <strain evidence="7 8">UMB0321</strain>
    </source>
</reference>
<evidence type="ECO:0000256" key="5">
    <source>
        <dbReference type="ARBA" id="ARBA00023136"/>
    </source>
</evidence>
<comment type="subcellular location">
    <subcellularLocation>
        <location evidence="1">Cell membrane</location>
        <topology evidence="1">Multi-pass membrane protein</topology>
    </subcellularLocation>
</comment>
<dbReference type="GO" id="GO:0005886">
    <property type="term" value="C:plasma membrane"/>
    <property type="evidence" value="ECO:0007669"/>
    <property type="project" value="UniProtKB-SubCell"/>
</dbReference>
<feature type="transmembrane region" description="Helical" evidence="6">
    <location>
        <begin position="107"/>
        <end position="125"/>
    </location>
</feature>
<evidence type="ECO:0000256" key="3">
    <source>
        <dbReference type="ARBA" id="ARBA00022692"/>
    </source>
</evidence>
<dbReference type="EMBL" id="PKJO01000005">
    <property type="protein sequence ID" value="PLA40419.1"/>
    <property type="molecule type" value="Genomic_DNA"/>
</dbReference>
<protein>
    <submittedName>
        <fullName evidence="7">CidA/LrgA family protein</fullName>
    </submittedName>
</protein>
<evidence type="ECO:0000313" key="7">
    <source>
        <dbReference type="EMBL" id="PLA40419.1"/>
    </source>
</evidence>
<dbReference type="PANTHER" id="PTHR33931:SF2">
    <property type="entry name" value="HOLIN-LIKE PROTEIN CIDA"/>
    <property type="match status" value="1"/>
</dbReference>
<evidence type="ECO:0000256" key="4">
    <source>
        <dbReference type="ARBA" id="ARBA00022989"/>
    </source>
</evidence>
<name>A0A2I1XCQ7_NEISI</name>
<feature type="transmembrane region" description="Helical" evidence="6">
    <location>
        <begin position="76"/>
        <end position="95"/>
    </location>
</feature>
<dbReference type="AlphaFoldDB" id="A0A2I1XCQ7"/>
<sequence>MILMQIIHIMRKGNPYNQAFCGCRHCTRHYLKQLYRLLLNIMDSFSRIFQTALQLAIVGSVWAVSEAVVRFTHLPVSSGVLGLFLMLALLGSGVIKTGMVERGAKWVLGELVFFFIPIMVSVLQYRDLLMSEGWQLVLTIVVGTALVMIITALTLNFCYRWKRRLHKKLHA</sequence>
<accession>A0A2I1XCQ7</accession>
<dbReference type="Pfam" id="PF03788">
    <property type="entry name" value="LrgA"/>
    <property type="match status" value="1"/>
</dbReference>
<proteinExistence type="predicted"/>
<keyword evidence="5 6" id="KW-0472">Membrane</keyword>
<evidence type="ECO:0000256" key="1">
    <source>
        <dbReference type="ARBA" id="ARBA00004651"/>
    </source>
</evidence>
<organism evidence="7 8">
    <name type="scientific">Neisseria sicca</name>
    <dbReference type="NCBI Taxonomy" id="490"/>
    <lineage>
        <taxon>Bacteria</taxon>
        <taxon>Pseudomonadati</taxon>
        <taxon>Pseudomonadota</taxon>
        <taxon>Betaproteobacteria</taxon>
        <taxon>Neisseriales</taxon>
        <taxon>Neisseriaceae</taxon>
        <taxon>Neisseria</taxon>
    </lineage>
</organism>
<feature type="transmembrane region" description="Helical" evidence="6">
    <location>
        <begin position="45"/>
        <end position="64"/>
    </location>
</feature>
<evidence type="ECO:0000256" key="6">
    <source>
        <dbReference type="SAM" id="Phobius"/>
    </source>
</evidence>